<name>A0A7L4ZJ65_9FLAO</name>
<keyword evidence="1" id="KW-0472">Membrane</keyword>
<proteinExistence type="predicted"/>
<sequence length="94" mass="10447">MYRLNVKKLGFAFGLTGALIYLGCMIVMATAGQEGSITFFNSLLHGLDTTSIIRMDVPLLEVLMGIVQTFILWWLIGACIGAFYNTQIKIKIKK</sequence>
<dbReference type="Proteomes" id="UP000464657">
    <property type="component" value="Chromosome"/>
</dbReference>
<dbReference type="InterPro" id="IPR044020">
    <property type="entry name" value="DUF5676"/>
</dbReference>
<gene>
    <name evidence="2" type="ORF">IMCC3317_19430</name>
</gene>
<reference evidence="2 3" key="1">
    <citation type="journal article" date="2013" name="Int. J. Syst. Evol. Microbiol.">
        <title>Kordia antarctica sp. nov., isolated from Antarctic seawater.</title>
        <authorList>
            <person name="Baek K."/>
            <person name="Choi A."/>
            <person name="Kang I."/>
            <person name="Lee K."/>
            <person name="Cho J.C."/>
        </authorList>
    </citation>
    <scope>NUCLEOTIDE SEQUENCE [LARGE SCALE GENOMIC DNA]</scope>
    <source>
        <strain evidence="2 3">IMCC3317</strain>
    </source>
</reference>
<dbReference type="RefSeq" id="WP_160129273.1">
    <property type="nucleotide sequence ID" value="NZ_CP019288.1"/>
</dbReference>
<dbReference type="EMBL" id="CP019288">
    <property type="protein sequence ID" value="QHI36580.1"/>
    <property type="molecule type" value="Genomic_DNA"/>
</dbReference>
<feature type="transmembrane region" description="Helical" evidence="1">
    <location>
        <begin position="12"/>
        <end position="31"/>
    </location>
</feature>
<protein>
    <submittedName>
        <fullName evidence="2">Uncharacterized protein</fullName>
    </submittedName>
</protein>
<dbReference type="OrthoDB" id="839845at2"/>
<keyword evidence="1" id="KW-1133">Transmembrane helix</keyword>
<dbReference type="AlphaFoldDB" id="A0A7L4ZJ65"/>
<accession>A0A7L4ZJ65</accession>
<keyword evidence="1" id="KW-0812">Transmembrane</keyword>
<dbReference type="Pfam" id="PF18926">
    <property type="entry name" value="DUF5676"/>
    <property type="match status" value="1"/>
</dbReference>
<organism evidence="2 3">
    <name type="scientific">Kordia antarctica</name>
    <dbReference type="NCBI Taxonomy" id="1218801"/>
    <lineage>
        <taxon>Bacteria</taxon>
        <taxon>Pseudomonadati</taxon>
        <taxon>Bacteroidota</taxon>
        <taxon>Flavobacteriia</taxon>
        <taxon>Flavobacteriales</taxon>
        <taxon>Flavobacteriaceae</taxon>
        <taxon>Kordia</taxon>
    </lineage>
</organism>
<evidence type="ECO:0000256" key="1">
    <source>
        <dbReference type="SAM" id="Phobius"/>
    </source>
</evidence>
<evidence type="ECO:0000313" key="2">
    <source>
        <dbReference type="EMBL" id="QHI36580.1"/>
    </source>
</evidence>
<dbReference type="KEGG" id="kan:IMCC3317_19430"/>
<evidence type="ECO:0000313" key="3">
    <source>
        <dbReference type="Proteomes" id="UP000464657"/>
    </source>
</evidence>
<keyword evidence="3" id="KW-1185">Reference proteome</keyword>
<feature type="transmembrane region" description="Helical" evidence="1">
    <location>
        <begin position="62"/>
        <end position="84"/>
    </location>
</feature>